<keyword evidence="2" id="KW-0328">Glycosyltransferase</keyword>
<dbReference type="EMBL" id="SEZJ01000026">
    <property type="protein sequence ID" value="RYU42140.1"/>
    <property type="molecule type" value="Genomic_DNA"/>
</dbReference>
<reference evidence="2 3" key="1">
    <citation type="submission" date="2019-02" db="EMBL/GenBank/DDBJ databases">
        <title>Genome sequences of Aliivibrio finisterrensis strains from farmed Atlantic salmon.</title>
        <authorList>
            <person name="Bowman J.P."/>
        </authorList>
    </citation>
    <scope>NUCLEOTIDE SEQUENCE [LARGE SCALE GENOMIC DNA]</scope>
    <source>
        <strain evidence="2 3">A32</strain>
    </source>
</reference>
<dbReference type="AlphaFoldDB" id="A0A4V1Z6K5"/>
<sequence length="26" mass="2940">MKSKNIGELVLSQQQIRDGVRIVAKK</sequence>
<name>A0A4V1Z6K5_9GAMM</name>
<comment type="caution">
    <text evidence="2">The sequence shown here is derived from an EMBL/GenBank/DDBJ whole genome shotgun (WGS) entry which is preliminary data.</text>
</comment>
<dbReference type="GO" id="GO:0016757">
    <property type="term" value="F:glycosyltransferase activity"/>
    <property type="evidence" value="ECO:0007669"/>
    <property type="project" value="UniProtKB-KW"/>
</dbReference>
<evidence type="ECO:0000313" key="1">
    <source>
        <dbReference type="EMBL" id="RYU39972.1"/>
    </source>
</evidence>
<keyword evidence="2" id="KW-0808">Transferase</keyword>
<evidence type="ECO:0000313" key="2">
    <source>
        <dbReference type="EMBL" id="RYU42140.1"/>
    </source>
</evidence>
<evidence type="ECO:0000313" key="3">
    <source>
        <dbReference type="Proteomes" id="UP000293465"/>
    </source>
</evidence>
<dbReference type="EMBL" id="SEZJ01000040">
    <property type="protein sequence ID" value="RYU39972.1"/>
    <property type="molecule type" value="Genomic_DNA"/>
</dbReference>
<protein>
    <submittedName>
        <fullName evidence="2">Hypoxanthine phosphoribosyltransferase</fullName>
    </submittedName>
</protein>
<gene>
    <name evidence="2" type="ORF">ERW49_18390</name>
    <name evidence="1" type="ORF">ERW49_19105</name>
</gene>
<feature type="non-terminal residue" evidence="2">
    <location>
        <position position="26"/>
    </location>
</feature>
<dbReference type="Proteomes" id="UP000293465">
    <property type="component" value="Unassembled WGS sequence"/>
</dbReference>
<proteinExistence type="predicted"/>
<organism evidence="2 3">
    <name type="scientific">Aliivibrio finisterrensis</name>
    <dbReference type="NCBI Taxonomy" id="511998"/>
    <lineage>
        <taxon>Bacteria</taxon>
        <taxon>Pseudomonadati</taxon>
        <taxon>Pseudomonadota</taxon>
        <taxon>Gammaproteobacteria</taxon>
        <taxon>Vibrionales</taxon>
        <taxon>Vibrionaceae</taxon>
        <taxon>Aliivibrio</taxon>
    </lineage>
</organism>
<accession>A0A4V1Z6K5</accession>